<proteinExistence type="predicted"/>
<evidence type="ECO:0000313" key="1">
    <source>
        <dbReference type="EMBL" id="EFC46797.1"/>
    </source>
</evidence>
<dbReference type="KEGG" id="ngr:NAEGRDRAFT_65135"/>
<evidence type="ECO:0000313" key="2">
    <source>
        <dbReference type="Proteomes" id="UP000006671"/>
    </source>
</evidence>
<protein>
    <submittedName>
        <fullName evidence="1">Predicted protein</fullName>
    </submittedName>
</protein>
<dbReference type="GeneID" id="8848816"/>
<dbReference type="EMBL" id="GG738857">
    <property type="protein sequence ID" value="EFC46797.1"/>
    <property type="molecule type" value="Genomic_DNA"/>
</dbReference>
<dbReference type="VEuPathDB" id="AmoebaDB:NAEGRDRAFT_65135"/>
<accession>D2V8F2</accession>
<reference evidence="1 2" key="1">
    <citation type="journal article" date="2010" name="Cell">
        <title>The genome of Naegleria gruberi illuminates early eukaryotic versatility.</title>
        <authorList>
            <person name="Fritz-Laylin L.K."/>
            <person name="Prochnik S.E."/>
            <person name="Ginger M.L."/>
            <person name="Dacks J.B."/>
            <person name="Carpenter M.L."/>
            <person name="Field M.C."/>
            <person name="Kuo A."/>
            <person name="Paredez A."/>
            <person name="Chapman J."/>
            <person name="Pham J."/>
            <person name="Shu S."/>
            <person name="Neupane R."/>
            <person name="Cipriano M."/>
            <person name="Mancuso J."/>
            <person name="Tu H."/>
            <person name="Salamov A."/>
            <person name="Lindquist E."/>
            <person name="Shapiro H."/>
            <person name="Lucas S."/>
            <person name="Grigoriev I.V."/>
            <person name="Cande W.Z."/>
            <person name="Fulton C."/>
            <person name="Rokhsar D.S."/>
            <person name="Dawson S.C."/>
        </authorList>
    </citation>
    <scope>NUCLEOTIDE SEQUENCE [LARGE SCALE GENOMIC DNA]</scope>
    <source>
        <strain evidence="1 2">NEG-M</strain>
    </source>
</reference>
<dbReference type="AlphaFoldDB" id="D2V8F2"/>
<gene>
    <name evidence="1" type="ORF">NAEGRDRAFT_65135</name>
</gene>
<dbReference type="RefSeq" id="XP_002679541.1">
    <property type="nucleotide sequence ID" value="XM_002679495.1"/>
</dbReference>
<dbReference type="InParanoid" id="D2V8F2"/>
<name>D2V8F2_NAEGR</name>
<organism evidence="2">
    <name type="scientific">Naegleria gruberi</name>
    <name type="common">Amoeba</name>
    <dbReference type="NCBI Taxonomy" id="5762"/>
    <lineage>
        <taxon>Eukaryota</taxon>
        <taxon>Discoba</taxon>
        <taxon>Heterolobosea</taxon>
        <taxon>Tetramitia</taxon>
        <taxon>Eutetramitia</taxon>
        <taxon>Vahlkampfiidae</taxon>
        <taxon>Naegleria</taxon>
    </lineage>
</organism>
<sequence>MVNKKQQQTNNNNTQAAAQQQPLTFHNFCVHKFGIGRETTSNGALRLKSYGDWELTIYMIPIGERYGVHSPEDFIAKFLDENTVRDDERMEFDSLELLKMLEMMHHVELEELKPAKSKIKTFEGLPVKFGKCIMTRNSGNDQCFVCMSNGYIYYICYGSS</sequence>
<dbReference type="Proteomes" id="UP000006671">
    <property type="component" value="Unassembled WGS sequence"/>
</dbReference>
<keyword evidence="2" id="KW-1185">Reference proteome</keyword>